<reference evidence="10 11" key="1">
    <citation type="journal article" date="2017" name="Mycologia">
        <title>Bifiguratus adelaidae, gen. et sp. nov., a new member of Mucoromycotina in endophytic and soil-dwelling habitats.</title>
        <authorList>
            <person name="Torres-Cruz T.J."/>
            <person name="Billingsley Tobias T.L."/>
            <person name="Almatruk M."/>
            <person name="Hesse C."/>
            <person name="Kuske C.R."/>
            <person name="Desiro A."/>
            <person name="Benucci G.M."/>
            <person name="Bonito G."/>
            <person name="Stajich J.E."/>
            <person name="Dunlap C."/>
            <person name="Arnold A.E."/>
            <person name="Porras-Alfaro A."/>
        </authorList>
    </citation>
    <scope>NUCLEOTIDE SEQUENCE [LARGE SCALE GENOMIC DNA]</scope>
    <source>
        <strain evidence="10 11">AZ0501</strain>
    </source>
</reference>
<evidence type="ECO:0000256" key="5">
    <source>
        <dbReference type="SAM" id="MobiDB-lite"/>
    </source>
</evidence>
<keyword evidence="1" id="KW-1015">Disulfide bond</keyword>
<gene>
    <name evidence="10" type="ORF">BZG36_00797</name>
</gene>
<dbReference type="EMBL" id="MVBO01000005">
    <property type="protein sequence ID" value="OZJ06254.1"/>
    <property type="molecule type" value="Genomic_DNA"/>
</dbReference>
<dbReference type="GO" id="GO:0004222">
    <property type="term" value="F:metalloendopeptidase activity"/>
    <property type="evidence" value="ECO:0007669"/>
    <property type="project" value="InterPro"/>
</dbReference>
<dbReference type="InterPro" id="IPR001590">
    <property type="entry name" value="Peptidase_M12B"/>
</dbReference>
<sequence>MPTRFLTGTWLCLVLWVVCCSAHSTLPGKLHRIDHVQFPQISILPRSQSSSFHKRRQTSPNPHFKPTLGTLEHDDAFRLSFNAFNTTFRLHMIPNLDLIHPNATQSTHNENGTVIVHRIKHDDFRIYRGVIIGEEYSHRRLLEDEVGVDRVWEHLEHEILQEGNGVLGWARLIVHQKESVEASMPVFEGAFSLWNDIYHIKTSELYEKTRRVDDPDHHHSSFSNVINSTIVNPRHRMVIYRDSDVEFEATPLLSKRDPFAVDAPMISNPSCGADDLLFNMDSQNPARRLRRERLRANYLPFGVDRFGHDIMDVSAPGRFFKRQSTPVNFANTKDCPKSRLINYMGAAADCTYVQYYGSAANARIQIINDWNTASGVYEQTFNISLGLITLNIMSDVCPSPVNTSLPWNQNCSADYTIDLRLSDFSEWRGGLGDDGTGLWHLMTQCITGVKVGIAWLGQLCQTTATLQQASDGSQEWVSGTGISSINRDEWKVVAHEVGHGFGAIHDCTAQTCPCVGDCGCCPLNTTVCDAGGTYLMNPTSNVTTNQFSPCSITDICNAYPNIGYCLQKPGSRQTETLSMCGNGILEPGEECDSGGVDDACCYGKTCKLKPGAVCDDYNDGCCTNCTVAPKNYVCRPSISSCDPQEVCDGTSLQCPPDVWSPDGSSCGNGLQCASGQCTSRDLQCQIRGGKLNITQACSFSTSNSCQLGCADPSNPSNCIMLSGSFIDGTTCGYGGNCYQGNCQSGGALATMDAWIAQNKQYSIPIILAFCLLVILLILRIGYGWRNAIRRRRLLEKKKAARDSADSQAQRRDSAHSRNGVSGWMSTLQPITDEDDGSEVMDMDPMHRSTSVRSTGTVEHHSDHSRLSRQPSDYTRNHQYDNSPLSRIVTEPIPAHSPPAHIGIHMGYQPSPPTPGTSFPEEAAASSWQLHRLPSTTRSHIPPIPSRRNHTGVYGGSDTSDHQWLGNPGTPRDTSPRFGRSILMDTIRREEDGL</sequence>
<dbReference type="Gene3D" id="3.40.390.10">
    <property type="entry name" value="Collagenase (Catalytic Domain)"/>
    <property type="match status" value="1"/>
</dbReference>
<comment type="function">
    <text evidence="2">Probable zinc protease.</text>
</comment>
<dbReference type="FunFam" id="4.10.70.10:FF:000003">
    <property type="entry name" value="Disintegrin and metalloproteinase domain-containing protein 17"/>
    <property type="match status" value="1"/>
</dbReference>
<evidence type="ECO:0000259" key="8">
    <source>
        <dbReference type="PROSITE" id="PS50214"/>
    </source>
</evidence>
<feature type="domain" description="Disintegrin" evidence="8">
    <location>
        <begin position="577"/>
        <end position="662"/>
    </location>
</feature>
<dbReference type="Pfam" id="PF01562">
    <property type="entry name" value="Pep_M12B_propep"/>
    <property type="match status" value="1"/>
</dbReference>
<dbReference type="Gene3D" id="3.40.1620.60">
    <property type="match status" value="1"/>
</dbReference>
<dbReference type="Pfam" id="PF13688">
    <property type="entry name" value="Reprolysin_5"/>
    <property type="match status" value="1"/>
</dbReference>
<evidence type="ECO:0000313" key="10">
    <source>
        <dbReference type="EMBL" id="OZJ06254.1"/>
    </source>
</evidence>
<comment type="caution">
    <text evidence="4">Lacks conserved residue(s) required for the propagation of feature annotation.</text>
</comment>
<dbReference type="PROSITE" id="PS50215">
    <property type="entry name" value="ADAM_MEPRO"/>
    <property type="match status" value="1"/>
</dbReference>
<evidence type="ECO:0000256" key="7">
    <source>
        <dbReference type="SAM" id="SignalP"/>
    </source>
</evidence>
<organism evidence="10 11">
    <name type="scientific">Bifiguratus adelaidae</name>
    <dbReference type="NCBI Taxonomy" id="1938954"/>
    <lineage>
        <taxon>Eukaryota</taxon>
        <taxon>Fungi</taxon>
        <taxon>Fungi incertae sedis</taxon>
        <taxon>Mucoromycota</taxon>
        <taxon>Mucoromycotina</taxon>
        <taxon>Endogonomycetes</taxon>
        <taxon>Endogonales</taxon>
        <taxon>Endogonales incertae sedis</taxon>
        <taxon>Bifiguratus</taxon>
    </lineage>
</organism>
<dbReference type="InterPro" id="IPR036436">
    <property type="entry name" value="Disintegrin_dom_sf"/>
</dbReference>
<keyword evidence="11" id="KW-1185">Reference proteome</keyword>
<feature type="chain" id="PRO_5012153245" description="Disintegrin and metalloproteinase domain-containing protein B" evidence="7">
    <location>
        <begin position="23"/>
        <end position="993"/>
    </location>
</feature>
<comment type="caution">
    <text evidence="10">The sequence shown here is derived from an EMBL/GenBank/DDBJ whole genome shotgun (WGS) entry which is preliminary data.</text>
</comment>
<feature type="region of interest" description="Disordered" evidence="5">
    <location>
        <begin position="934"/>
        <end position="978"/>
    </location>
</feature>
<keyword evidence="7" id="KW-0732">Signal</keyword>
<dbReference type="SUPFAM" id="SSF57552">
    <property type="entry name" value="Blood coagulation inhibitor (disintegrin)"/>
    <property type="match status" value="1"/>
</dbReference>
<dbReference type="AlphaFoldDB" id="A0A261Y6Z7"/>
<dbReference type="InterPro" id="IPR002870">
    <property type="entry name" value="Peptidase_M12B_N"/>
</dbReference>
<dbReference type="Pfam" id="PF00200">
    <property type="entry name" value="Disintegrin"/>
    <property type="match status" value="1"/>
</dbReference>
<feature type="signal peptide" evidence="7">
    <location>
        <begin position="1"/>
        <end position="22"/>
    </location>
</feature>
<feature type="transmembrane region" description="Helical" evidence="6">
    <location>
        <begin position="761"/>
        <end position="782"/>
    </location>
</feature>
<keyword evidence="6" id="KW-0472">Membrane</keyword>
<dbReference type="Gene3D" id="4.10.70.10">
    <property type="entry name" value="Disintegrin domain"/>
    <property type="match status" value="1"/>
</dbReference>
<dbReference type="OrthoDB" id="5951731at2759"/>
<keyword evidence="6" id="KW-1133">Transmembrane helix</keyword>
<dbReference type="InterPro" id="IPR001762">
    <property type="entry name" value="Disintegrin_dom"/>
</dbReference>
<proteinExistence type="predicted"/>
<dbReference type="GO" id="GO:0046872">
    <property type="term" value="F:metal ion binding"/>
    <property type="evidence" value="ECO:0007669"/>
    <property type="project" value="UniProtKB-KW"/>
</dbReference>
<dbReference type="SUPFAM" id="SSF55486">
    <property type="entry name" value="Metalloproteases ('zincins'), catalytic domain"/>
    <property type="match status" value="1"/>
</dbReference>
<dbReference type="InterPro" id="IPR024079">
    <property type="entry name" value="MetalloPept_cat_dom_sf"/>
</dbReference>
<keyword evidence="6" id="KW-0812">Transmembrane</keyword>
<keyword evidence="4" id="KW-0479">Metal-binding</keyword>
<evidence type="ECO:0000256" key="1">
    <source>
        <dbReference type="ARBA" id="ARBA00023157"/>
    </source>
</evidence>
<dbReference type="PANTHER" id="PTHR11905:SF159">
    <property type="entry name" value="ADAM METALLOPROTEASE"/>
    <property type="match status" value="1"/>
</dbReference>
<accession>A0A261Y6Z7</accession>
<protein>
    <recommendedName>
        <fullName evidence="3">Disintegrin and metalloproteinase domain-containing protein B</fullName>
    </recommendedName>
</protein>
<feature type="compositionally biased region" description="Polar residues" evidence="5">
    <location>
        <begin position="816"/>
        <end position="829"/>
    </location>
</feature>
<feature type="binding site" evidence="4">
    <location>
        <position position="495"/>
    </location>
    <ligand>
        <name>Zn(2+)</name>
        <dbReference type="ChEBI" id="CHEBI:29105"/>
        <note>catalytic</note>
    </ligand>
</feature>
<evidence type="ECO:0000313" key="11">
    <source>
        <dbReference type="Proteomes" id="UP000242875"/>
    </source>
</evidence>
<dbReference type="PROSITE" id="PS50214">
    <property type="entry name" value="DISINTEGRIN_2"/>
    <property type="match status" value="1"/>
</dbReference>
<evidence type="ECO:0000259" key="9">
    <source>
        <dbReference type="PROSITE" id="PS50215"/>
    </source>
</evidence>
<dbReference type="Proteomes" id="UP000242875">
    <property type="component" value="Unassembled WGS sequence"/>
</dbReference>
<dbReference type="SMART" id="SM00050">
    <property type="entry name" value="DISIN"/>
    <property type="match status" value="1"/>
</dbReference>
<feature type="binding site" evidence="4">
    <location>
        <position position="499"/>
    </location>
    <ligand>
        <name>Zn(2+)</name>
        <dbReference type="ChEBI" id="CHEBI:29105"/>
        <note>catalytic</note>
    </ligand>
</feature>
<feature type="region of interest" description="Disordered" evidence="5">
    <location>
        <begin position="797"/>
        <end position="880"/>
    </location>
</feature>
<evidence type="ECO:0000256" key="6">
    <source>
        <dbReference type="SAM" id="Phobius"/>
    </source>
</evidence>
<dbReference type="PANTHER" id="PTHR11905">
    <property type="entry name" value="ADAM A DISINTEGRIN AND METALLOPROTEASE DOMAIN"/>
    <property type="match status" value="1"/>
</dbReference>
<feature type="compositionally biased region" description="Basic and acidic residues" evidence="5">
    <location>
        <begin position="797"/>
        <end position="815"/>
    </location>
</feature>
<feature type="binding site" evidence="4">
    <location>
        <position position="505"/>
    </location>
    <ligand>
        <name>Zn(2+)</name>
        <dbReference type="ChEBI" id="CHEBI:29105"/>
        <note>catalytic</note>
    </ligand>
</feature>
<feature type="active site" evidence="4">
    <location>
        <position position="496"/>
    </location>
</feature>
<evidence type="ECO:0000256" key="4">
    <source>
        <dbReference type="PROSITE-ProRule" id="PRU00276"/>
    </source>
</evidence>
<feature type="compositionally biased region" description="Polar residues" evidence="5">
    <location>
        <begin position="847"/>
        <end position="856"/>
    </location>
</feature>
<dbReference type="GO" id="GO:0006508">
    <property type="term" value="P:proteolysis"/>
    <property type="evidence" value="ECO:0007669"/>
    <property type="project" value="InterPro"/>
</dbReference>
<evidence type="ECO:0000256" key="3">
    <source>
        <dbReference type="ARBA" id="ARBA00074021"/>
    </source>
</evidence>
<keyword evidence="4" id="KW-0862">Zinc</keyword>
<evidence type="ECO:0000256" key="2">
    <source>
        <dbReference type="ARBA" id="ARBA00056552"/>
    </source>
</evidence>
<feature type="compositionally biased region" description="Acidic residues" evidence="5">
    <location>
        <begin position="831"/>
        <end position="841"/>
    </location>
</feature>
<feature type="domain" description="Peptidase M12B" evidence="9">
    <location>
        <begin position="339"/>
        <end position="555"/>
    </location>
</feature>
<name>A0A261Y6Z7_9FUNG</name>
<feature type="region of interest" description="Disordered" evidence="5">
    <location>
        <begin position="47"/>
        <end position="67"/>
    </location>
</feature>